<accession>A0ACA9RRZ8</accession>
<keyword evidence="2" id="KW-1185">Reference proteome</keyword>
<dbReference type="Proteomes" id="UP000789920">
    <property type="component" value="Unassembled WGS sequence"/>
</dbReference>
<proteinExistence type="predicted"/>
<sequence>ISSKLSECRITMMNPVSQSDIKRSFISADDEIKTTQISLSNYQKSIYTSKLINTKEIKLAYETAKFR</sequence>
<reference evidence="1" key="1">
    <citation type="submission" date="2021-06" db="EMBL/GenBank/DDBJ databases">
        <authorList>
            <person name="Kallberg Y."/>
            <person name="Tangrot J."/>
            <person name="Rosling A."/>
        </authorList>
    </citation>
    <scope>NUCLEOTIDE SEQUENCE</scope>
    <source>
        <strain evidence="1">MA461A</strain>
    </source>
</reference>
<comment type="caution">
    <text evidence="1">The sequence shown here is derived from an EMBL/GenBank/DDBJ whole genome shotgun (WGS) entry which is preliminary data.</text>
</comment>
<dbReference type="EMBL" id="CAJVQC010065991">
    <property type="protein sequence ID" value="CAG8806015.1"/>
    <property type="molecule type" value="Genomic_DNA"/>
</dbReference>
<protein>
    <submittedName>
        <fullName evidence="1">24227_t:CDS:1</fullName>
    </submittedName>
</protein>
<name>A0ACA9RRZ8_9GLOM</name>
<evidence type="ECO:0000313" key="2">
    <source>
        <dbReference type="Proteomes" id="UP000789920"/>
    </source>
</evidence>
<organism evidence="1 2">
    <name type="scientific">Racocetra persica</name>
    <dbReference type="NCBI Taxonomy" id="160502"/>
    <lineage>
        <taxon>Eukaryota</taxon>
        <taxon>Fungi</taxon>
        <taxon>Fungi incertae sedis</taxon>
        <taxon>Mucoromycota</taxon>
        <taxon>Glomeromycotina</taxon>
        <taxon>Glomeromycetes</taxon>
        <taxon>Diversisporales</taxon>
        <taxon>Gigasporaceae</taxon>
        <taxon>Racocetra</taxon>
    </lineage>
</organism>
<evidence type="ECO:0000313" key="1">
    <source>
        <dbReference type="EMBL" id="CAG8806015.1"/>
    </source>
</evidence>
<feature type="non-terminal residue" evidence="1">
    <location>
        <position position="67"/>
    </location>
</feature>
<gene>
    <name evidence="1" type="ORF">RPERSI_LOCUS22070</name>
</gene>
<feature type="non-terminal residue" evidence="1">
    <location>
        <position position="1"/>
    </location>
</feature>